<protein>
    <submittedName>
        <fullName evidence="8">EREBP-like factor</fullName>
    </submittedName>
</protein>
<evidence type="ECO:0000313" key="9">
    <source>
        <dbReference type="Proteomes" id="UP000501690"/>
    </source>
</evidence>
<keyword evidence="2" id="KW-0805">Transcription regulation</keyword>
<keyword evidence="4" id="KW-0804">Transcription</keyword>
<dbReference type="GO" id="GO:0009873">
    <property type="term" value="P:ethylene-activated signaling pathway"/>
    <property type="evidence" value="ECO:0007669"/>
    <property type="project" value="InterPro"/>
</dbReference>
<evidence type="ECO:0000256" key="1">
    <source>
        <dbReference type="ARBA" id="ARBA00004123"/>
    </source>
</evidence>
<evidence type="ECO:0000259" key="7">
    <source>
        <dbReference type="PROSITE" id="PS51032"/>
    </source>
</evidence>
<dbReference type="PANTHER" id="PTHR31190:SF274">
    <property type="entry name" value="ETHYLENE-RESPONSIVE TRANSCRIPTION FACTOR 13"/>
    <property type="match status" value="1"/>
</dbReference>
<dbReference type="Pfam" id="PF00847">
    <property type="entry name" value="AP2"/>
    <property type="match status" value="1"/>
</dbReference>
<dbReference type="CDD" id="cd00018">
    <property type="entry name" value="AP2"/>
    <property type="match status" value="1"/>
</dbReference>
<dbReference type="GO" id="GO:0005634">
    <property type="term" value="C:nucleus"/>
    <property type="evidence" value="ECO:0007669"/>
    <property type="project" value="UniProtKB-SubCell"/>
</dbReference>
<keyword evidence="5" id="KW-0539">Nucleus</keyword>
<evidence type="ECO:0000256" key="6">
    <source>
        <dbReference type="ARBA" id="ARBA00024343"/>
    </source>
</evidence>
<dbReference type="PANTHER" id="PTHR31190">
    <property type="entry name" value="DNA-BINDING DOMAIN"/>
    <property type="match status" value="1"/>
</dbReference>
<dbReference type="InterPro" id="IPR016177">
    <property type="entry name" value="DNA-bd_dom_sf"/>
</dbReference>
<dbReference type="InterPro" id="IPR001471">
    <property type="entry name" value="AP2/ERF_dom"/>
</dbReference>
<dbReference type="GO" id="GO:0003677">
    <property type="term" value="F:DNA binding"/>
    <property type="evidence" value="ECO:0007669"/>
    <property type="project" value="UniProtKB-KW"/>
</dbReference>
<evidence type="ECO:0000313" key="8">
    <source>
        <dbReference type="EMBL" id="QCD92228.1"/>
    </source>
</evidence>
<evidence type="ECO:0000256" key="3">
    <source>
        <dbReference type="ARBA" id="ARBA00023125"/>
    </source>
</evidence>
<proteinExistence type="inferred from homology"/>
<dbReference type="Gene3D" id="3.30.730.10">
    <property type="entry name" value="AP2/ERF domain"/>
    <property type="match status" value="1"/>
</dbReference>
<gene>
    <name evidence="8" type="ORF">DEO72_LG5g290</name>
</gene>
<organism evidence="8 9">
    <name type="scientific">Vigna unguiculata</name>
    <name type="common">Cowpea</name>
    <dbReference type="NCBI Taxonomy" id="3917"/>
    <lineage>
        <taxon>Eukaryota</taxon>
        <taxon>Viridiplantae</taxon>
        <taxon>Streptophyta</taxon>
        <taxon>Embryophyta</taxon>
        <taxon>Tracheophyta</taxon>
        <taxon>Spermatophyta</taxon>
        <taxon>Magnoliopsida</taxon>
        <taxon>eudicotyledons</taxon>
        <taxon>Gunneridae</taxon>
        <taxon>Pentapetalae</taxon>
        <taxon>rosids</taxon>
        <taxon>fabids</taxon>
        <taxon>Fabales</taxon>
        <taxon>Fabaceae</taxon>
        <taxon>Papilionoideae</taxon>
        <taxon>50 kb inversion clade</taxon>
        <taxon>NPAAA clade</taxon>
        <taxon>indigoferoid/millettioid clade</taxon>
        <taxon>Phaseoleae</taxon>
        <taxon>Vigna</taxon>
    </lineage>
</organism>
<dbReference type="Proteomes" id="UP000501690">
    <property type="component" value="Linkage Group LG5"/>
</dbReference>
<dbReference type="GO" id="GO:0003700">
    <property type="term" value="F:DNA-binding transcription factor activity"/>
    <property type="evidence" value="ECO:0007669"/>
    <property type="project" value="InterPro"/>
</dbReference>
<evidence type="ECO:0000256" key="5">
    <source>
        <dbReference type="ARBA" id="ARBA00023242"/>
    </source>
</evidence>
<dbReference type="EMBL" id="CP039349">
    <property type="protein sequence ID" value="QCD92228.1"/>
    <property type="molecule type" value="Genomic_DNA"/>
</dbReference>
<evidence type="ECO:0000256" key="4">
    <source>
        <dbReference type="ARBA" id="ARBA00023163"/>
    </source>
</evidence>
<dbReference type="InterPro" id="IPR044808">
    <property type="entry name" value="ERF_plant"/>
</dbReference>
<dbReference type="PRINTS" id="PR00367">
    <property type="entry name" value="ETHRSPELEMNT"/>
</dbReference>
<sequence length="156" mass="17763">MSEDAIATVARHVHAPPAWKHYRGVRRRPWGKFTAEIRDPKKNGARVWLGTFDMEEKAARKEEKDASLLVPLRTLQTLRHSLIRRSLRRRSPDRGLVAQWLVERWLVAQLVHEDGFGSHILEAKKSLYGSGPLQPRSKVPPFGLISICLGSKTEAK</sequence>
<name>A0A4D6LV59_VIGUN</name>
<keyword evidence="3" id="KW-0238">DNA-binding</keyword>
<dbReference type="SMART" id="SM00380">
    <property type="entry name" value="AP2"/>
    <property type="match status" value="1"/>
</dbReference>
<accession>A0A4D6LV59</accession>
<dbReference type="InterPro" id="IPR036955">
    <property type="entry name" value="AP2/ERF_dom_sf"/>
</dbReference>
<dbReference type="SUPFAM" id="SSF54171">
    <property type="entry name" value="DNA-binding domain"/>
    <property type="match status" value="1"/>
</dbReference>
<evidence type="ECO:0000256" key="2">
    <source>
        <dbReference type="ARBA" id="ARBA00023015"/>
    </source>
</evidence>
<keyword evidence="9" id="KW-1185">Reference proteome</keyword>
<comment type="subcellular location">
    <subcellularLocation>
        <location evidence="1">Nucleus</location>
    </subcellularLocation>
</comment>
<dbReference type="AlphaFoldDB" id="A0A4D6LV59"/>
<dbReference type="PROSITE" id="PS51032">
    <property type="entry name" value="AP2_ERF"/>
    <property type="match status" value="1"/>
</dbReference>
<feature type="domain" description="AP2/ERF" evidence="7">
    <location>
        <begin position="21"/>
        <end position="81"/>
    </location>
</feature>
<comment type="similarity">
    <text evidence="6">Belongs to the AP2/ERF transcription factor family. ERF subfamily.</text>
</comment>
<reference evidence="8 9" key="1">
    <citation type="submission" date="2019-04" db="EMBL/GenBank/DDBJ databases">
        <title>An improved genome assembly and genetic linkage map for asparagus bean, Vigna unguiculata ssp. sesquipedialis.</title>
        <authorList>
            <person name="Xia Q."/>
            <person name="Zhang R."/>
            <person name="Dong Y."/>
        </authorList>
    </citation>
    <scope>NUCLEOTIDE SEQUENCE [LARGE SCALE GENOMIC DNA]</scope>
    <source>
        <tissue evidence="8">Leaf</tissue>
    </source>
</reference>